<evidence type="ECO:0000313" key="2">
    <source>
        <dbReference type="EMBL" id="OHA85803.1"/>
    </source>
</evidence>
<dbReference type="AlphaFoldDB" id="A0A1G2SL54"/>
<evidence type="ECO:0000313" key="3">
    <source>
        <dbReference type="Proteomes" id="UP000178168"/>
    </source>
</evidence>
<keyword evidence="1" id="KW-0812">Transmembrane</keyword>
<feature type="transmembrane region" description="Helical" evidence="1">
    <location>
        <begin position="20"/>
        <end position="38"/>
    </location>
</feature>
<accession>A0A1G2SL54</accession>
<protein>
    <submittedName>
        <fullName evidence="2">Uncharacterized protein</fullName>
    </submittedName>
</protein>
<proteinExistence type="predicted"/>
<evidence type="ECO:0000256" key="1">
    <source>
        <dbReference type="SAM" id="Phobius"/>
    </source>
</evidence>
<gene>
    <name evidence="2" type="ORF">A2591_00455</name>
</gene>
<comment type="caution">
    <text evidence="2">The sequence shown here is derived from an EMBL/GenBank/DDBJ whole genome shotgun (WGS) entry which is preliminary data.</text>
</comment>
<keyword evidence="1" id="KW-1133">Transmembrane helix</keyword>
<sequence length="269" mass="31481">MEYIIPSIQEFFHTLDSHNGLVTVLGWWTVFLLGIWAAKIQQRNSARLEIFKDLNKLKSEIDKSSIDLGVLLSKFSLPFLTMEWAEKGSIGLGEGKRPGELWLENNRKILDALSLFEEKNQNFLNAANTWISIMPRLKTSRNILAAEFSGLSRTLWAYVQFHMSQTTNEYDWKKWDRKQIEAETERVRAEFNKVAIGFLNDFMDLLHDELIRPIFAINKVRREDFNYVQPMEAETLTEKGIKVIKYQTTEIAMLFKQKREKPTEPKQES</sequence>
<name>A0A1G2SL54_9BACT</name>
<keyword evidence="1" id="KW-0472">Membrane</keyword>
<dbReference type="EMBL" id="MHUZ01000015">
    <property type="protein sequence ID" value="OHA85803.1"/>
    <property type="molecule type" value="Genomic_DNA"/>
</dbReference>
<dbReference type="Proteomes" id="UP000178168">
    <property type="component" value="Unassembled WGS sequence"/>
</dbReference>
<organism evidence="2 3">
    <name type="scientific">Candidatus Yonathbacteria bacterium RIFOXYD1_FULL_52_36</name>
    <dbReference type="NCBI Taxonomy" id="1802730"/>
    <lineage>
        <taxon>Bacteria</taxon>
        <taxon>Candidatus Yonathiibacteriota</taxon>
    </lineage>
</organism>
<reference evidence="2 3" key="1">
    <citation type="journal article" date="2016" name="Nat. Commun.">
        <title>Thousands of microbial genomes shed light on interconnected biogeochemical processes in an aquifer system.</title>
        <authorList>
            <person name="Anantharaman K."/>
            <person name="Brown C.T."/>
            <person name="Hug L.A."/>
            <person name="Sharon I."/>
            <person name="Castelle C.J."/>
            <person name="Probst A.J."/>
            <person name="Thomas B.C."/>
            <person name="Singh A."/>
            <person name="Wilkins M.J."/>
            <person name="Karaoz U."/>
            <person name="Brodie E.L."/>
            <person name="Williams K.H."/>
            <person name="Hubbard S.S."/>
            <person name="Banfield J.F."/>
        </authorList>
    </citation>
    <scope>NUCLEOTIDE SEQUENCE [LARGE SCALE GENOMIC DNA]</scope>
</reference>